<reference evidence="1" key="1">
    <citation type="submission" date="2020-08" db="EMBL/GenBank/DDBJ databases">
        <title>Multicomponent nature underlies the extraordinary mechanical properties of spider dragline silk.</title>
        <authorList>
            <person name="Kono N."/>
            <person name="Nakamura H."/>
            <person name="Mori M."/>
            <person name="Yoshida Y."/>
            <person name="Ohtoshi R."/>
            <person name="Malay A.D."/>
            <person name="Moran D.A.P."/>
            <person name="Tomita M."/>
            <person name="Numata K."/>
            <person name="Arakawa K."/>
        </authorList>
    </citation>
    <scope>NUCLEOTIDE SEQUENCE</scope>
</reference>
<evidence type="ECO:0000313" key="1">
    <source>
        <dbReference type="EMBL" id="GFU35235.1"/>
    </source>
</evidence>
<keyword evidence="2" id="KW-1185">Reference proteome</keyword>
<gene>
    <name evidence="1" type="ORF">NPIL_46011</name>
</gene>
<evidence type="ECO:0000313" key="2">
    <source>
        <dbReference type="Proteomes" id="UP000887013"/>
    </source>
</evidence>
<dbReference type="EMBL" id="BMAW01083697">
    <property type="protein sequence ID" value="GFU35235.1"/>
    <property type="molecule type" value="Genomic_DNA"/>
</dbReference>
<proteinExistence type="predicted"/>
<name>A0A8X6QT69_NEPPI</name>
<accession>A0A8X6QT69</accession>
<sequence>PIRPLQINLLQWWLDIHLHPYKQRMTQVLGKHITTTLQASIVSRKIEQKLFSEEMYSPVQEKATNKRFEQQVTGFCGR</sequence>
<dbReference type="AlphaFoldDB" id="A0A8X6QT69"/>
<protein>
    <submittedName>
        <fullName evidence="1">Uncharacterized protein</fullName>
    </submittedName>
</protein>
<dbReference type="Proteomes" id="UP000887013">
    <property type="component" value="Unassembled WGS sequence"/>
</dbReference>
<organism evidence="1 2">
    <name type="scientific">Nephila pilipes</name>
    <name type="common">Giant wood spider</name>
    <name type="synonym">Nephila maculata</name>
    <dbReference type="NCBI Taxonomy" id="299642"/>
    <lineage>
        <taxon>Eukaryota</taxon>
        <taxon>Metazoa</taxon>
        <taxon>Ecdysozoa</taxon>
        <taxon>Arthropoda</taxon>
        <taxon>Chelicerata</taxon>
        <taxon>Arachnida</taxon>
        <taxon>Araneae</taxon>
        <taxon>Araneomorphae</taxon>
        <taxon>Entelegynae</taxon>
        <taxon>Araneoidea</taxon>
        <taxon>Nephilidae</taxon>
        <taxon>Nephila</taxon>
    </lineage>
</organism>
<comment type="caution">
    <text evidence="1">The sequence shown here is derived from an EMBL/GenBank/DDBJ whole genome shotgun (WGS) entry which is preliminary data.</text>
</comment>
<feature type="non-terminal residue" evidence="1">
    <location>
        <position position="1"/>
    </location>
</feature>